<name>A0A819UD94_9BILA</name>
<accession>A0A819UD94</accession>
<proteinExistence type="predicted"/>
<evidence type="ECO:0000313" key="2">
    <source>
        <dbReference type="Proteomes" id="UP000663868"/>
    </source>
</evidence>
<organism evidence="1 2">
    <name type="scientific">Adineta steineri</name>
    <dbReference type="NCBI Taxonomy" id="433720"/>
    <lineage>
        <taxon>Eukaryota</taxon>
        <taxon>Metazoa</taxon>
        <taxon>Spiralia</taxon>
        <taxon>Gnathifera</taxon>
        <taxon>Rotifera</taxon>
        <taxon>Eurotatoria</taxon>
        <taxon>Bdelloidea</taxon>
        <taxon>Adinetida</taxon>
        <taxon>Adinetidae</taxon>
        <taxon>Adineta</taxon>
    </lineage>
</organism>
<dbReference type="AlphaFoldDB" id="A0A819UD94"/>
<comment type="caution">
    <text evidence="1">The sequence shown here is derived from an EMBL/GenBank/DDBJ whole genome shotgun (WGS) entry which is preliminary data.</text>
</comment>
<dbReference type="EMBL" id="CAJOBB010004591">
    <property type="protein sequence ID" value="CAF4095186.1"/>
    <property type="molecule type" value="Genomic_DNA"/>
</dbReference>
<gene>
    <name evidence="1" type="ORF">KXQ929_LOCUS34199</name>
</gene>
<dbReference type="Proteomes" id="UP000663868">
    <property type="component" value="Unassembled WGS sequence"/>
</dbReference>
<evidence type="ECO:0000313" key="1">
    <source>
        <dbReference type="EMBL" id="CAF4095186.1"/>
    </source>
</evidence>
<reference evidence="1" key="1">
    <citation type="submission" date="2021-02" db="EMBL/GenBank/DDBJ databases">
        <authorList>
            <person name="Nowell W R."/>
        </authorList>
    </citation>
    <scope>NUCLEOTIDE SEQUENCE</scope>
</reference>
<protein>
    <submittedName>
        <fullName evidence="1">Uncharacterized protein</fullName>
    </submittedName>
</protein>
<feature type="non-terminal residue" evidence="1">
    <location>
        <position position="1"/>
    </location>
</feature>
<sequence length="101" mass="11855">VTLAKIRTFIEQYQADFGLRECHPFRVQQQIGYLQASKAHLLRTAHQDQARINILDNLDHETVTIHADKIMKWLPTNYRESTVKRSLYKDRLIVAHCLHSS</sequence>